<proteinExistence type="predicted"/>
<evidence type="ECO:0000256" key="2">
    <source>
        <dbReference type="ARBA" id="ARBA00022801"/>
    </source>
</evidence>
<accession>A0A2H1E9V2</accession>
<evidence type="ECO:0000313" key="4">
    <source>
        <dbReference type="EMBL" id="SFZ82775.1"/>
    </source>
</evidence>
<dbReference type="EMBL" id="LT634361">
    <property type="protein sequence ID" value="SFZ82775.1"/>
    <property type="molecule type" value="Genomic_DNA"/>
</dbReference>
<evidence type="ECO:0000256" key="1">
    <source>
        <dbReference type="ARBA" id="ARBA00022729"/>
    </source>
</evidence>
<dbReference type="PANTHER" id="PTHR16320">
    <property type="entry name" value="SPHINGOMYELINASE FAMILY MEMBER"/>
    <property type="match status" value="1"/>
</dbReference>
<evidence type="ECO:0000313" key="5">
    <source>
        <dbReference type="Proteomes" id="UP000231564"/>
    </source>
</evidence>
<dbReference type="KEGG" id="tmar:MARIT_1748"/>
<organism evidence="4 5">
    <name type="scientific">Tenacibaculum maritimum NCIMB 2154</name>
    <dbReference type="NCBI Taxonomy" id="1349785"/>
    <lineage>
        <taxon>Bacteria</taxon>
        <taxon>Pseudomonadati</taxon>
        <taxon>Bacteroidota</taxon>
        <taxon>Flavobacteriia</taxon>
        <taxon>Flavobacteriales</taxon>
        <taxon>Flavobacteriaceae</taxon>
        <taxon>Tenacibaculum</taxon>
    </lineage>
</organism>
<dbReference type="InterPro" id="IPR017766">
    <property type="entry name" value="Sphingomyelinase/PLipase_C"/>
</dbReference>
<keyword evidence="1" id="KW-0732">Signal</keyword>
<dbReference type="GO" id="GO:0004767">
    <property type="term" value="F:sphingomyelin phosphodiesterase activity"/>
    <property type="evidence" value="ECO:0007669"/>
    <property type="project" value="UniProtKB-EC"/>
</dbReference>
<reference evidence="4 5" key="1">
    <citation type="submission" date="2016-11" db="EMBL/GenBank/DDBJ databases">
        <authorList>
            <person name="Jaros S."/>
            <person name="Januszkiewicz K."/>
            <person name="Wedrychowicz H."/>
        </authorList>
    </citation>
    <scope>NUCLEOTIDE SEQUENCE [LARGE SCALE GENOMIC DNA]</scope>
    <source>
        <strain evidence="4">NCIMB 2154T</strain>
    </source>
</reference>
<dbReference type="InterPro" id="IPR038772">
    <property type="entry name" value="Sph/SMPD2-like"/>
</dbReference>
<dbReference type="Proteomes" id="UP000231564">
    <property type="component" value="Chromosome MARIT"/>
</dbReference>
<dbReference type="RefSeq" id="WP_100211273.1">
    <property type="nucleotide sequence ID" value="NZ_CP138495.1"/>
</dbReference>
<gene>
    <name evidence="4" type="primary">sph</name>
    <name evidence="4" type="ORF">MARIT_1748</name>
</gene>
<dbReference type="OrthoDB" id="338539at2"/>
<dbReference type="PANTHER" id="PTHR16320:SF23">
    <property type="entry name" value="SPHINGOMYELINASE C 1"/>
    <property type="match status" value="1"/>
</dbReference>
<dbReference type="AlphaFoldDB" id="A0A2H1E9V2"/>
<dbReference type="Pfam" id="PF03372">
    <property type="entry name" value="Exo_endo_phos"/>
    <property type="match status" value="1"/>
</dbReference>
<protein>
    <submittedName>
        <fullName evidence="4">Sphingomyelinase</fullName>
        <ecNumber evidence="4">3.1.4.12</ecNumber>
    </submittedName>
</protein>
<dbReference type="Gene3D" id="3.60.10.10">
    <property type="entry name" value="Endonuclease/exonuclease/phosphatase"/>
    <property type="match status" value="1"/>
</dbReference>
<dbReference type="CDD" id="cd09078">
    <property type="entry name" value="nSMase"/>
    <property type="match status" value="1"/>
</dbReference>
<dbReference type="GO" id="GO:0005576">
    <property type="term" value="C:extracellular region"/>
    <property type="evidence" value="ECO:0007669"/>
    <property type="project" value="InterPro"/>
</dbReference>
<feature type="domain" description="Endonuclease/exonuclease/phosphatase" evidence="3">
    <location>
        <begin position="50"/>
        <end position="338"/>
    </location>
</feature>
<dbReference type="SUPFAM" id="SSF56219">
    <property type="entry name" value="DNase I-like"/>
    <property type="match status" value="1"/>
</dbReference>
<dbReference type="EC" id="3.1.4.12" evidence="4"/>
<name>A0A2H1E9V2_9FLAO</name>
<sequence>MKNKLPFILMLQLLIFTGCNDDVSLGETTKEFKKRASSISTNTNITLSILSYNIFHLPSIASIYHYKEKYRAEAQKNFFNTREISENMDIIIVQEAFNRYVPIISNGLTSFINQSGLVGLYCGSWTMNRSDNYFDKMSSLSNCSNSPFVTNGGVKIYSKWPIEYDEQLIFKNSLRGTADYLSNKGASYVRINKNGKKFHIIGTHLQADEAKKDGSGIRKLQLDELQYWIAQKIKSGKIPSNEPIIFAGDFNIPHYDIEKIKEMTTILQSNEVKLQGDLHSYDESQNTILQSNGNKYPPQTLDYILVSKQGKQPLFIPTFSHTTFRAKNTNATEDLSDHHPIKQTFYFSY</sequence>
<dbReference type="GeneID" id="47723254"/>
<keyword evidence="5" id="KW-1185">Reference proteome</keyword>
<dbReference type="PROSITE" id="PS51257">
    <property type="entry name" value="PROKAR_LIPOPROTEIN"/>
    <property type="match status" value="1"/>
</dbReference>
<dbReference type="InterPro" id="IPR036691">
    <property type="entry name" value="Endo/exonu/phosph_ase_sf"/>
</dbReference>
<evidence type="ECO:0000259" key="3">
    <source>
        <dbReference type="Pfam" id="PF03372"/>
    </source>
</evidence>
<keyword evidence="2 4" id="KW-0378">Hydrolase</keyword>
<dbReference type="InterPro" id="IPR005135">
    <property type="entry name" value="Endo/exonuclease/phosphatase"/>
</dbReference>
<dbReference type="STRING" id="1349785.GCA_000509405_02272"/>